<reference evidence="2 3" key="1">
    <citation type="journal article" date="2024" name="G3 (Bethesda)">
        <title>Genome assembly of Hibiscus sabdariffa L. provides insights into metabolisms of medicinal natural products.</title>
        <authorList>
            <person name="Kim T."/>
        </authorList>
    </citation>
    <scope>NUCLEOTIDE SEQUENCE [LARGE SCALE GENOMIC DNA]</scope>
    <source>
        <strain evidence="2">TK-2024</strain>
        <tissue evidence="2">Old leaves</tissue>
    </source>
</reference>
<evidence type="ECO:0000313" key="3">
    <source>
        <dbReference type="Proteomes" id="UP001396334"/>
    </source>
</evidence>
<gene>
    <name evidence="2" type="ORF">V6N11_073729</name>
</gene>
<dbReference type="InterPro" id="IPR013103">
    <property type="entry name" value="RVT_2"/>
</dbReference>
<dbReference type="EMBL" id="JBBPBN010000260">
    <property type="protein sequence ID" value="KAK8491403.1"/>
    <property type="molecule type" value="Genomic_DNA"/>
</dbReference>
<dbReference type="CDD" id="cd09272">
    <property type="entry name" value="RNase_HI_RT_Ty1"/>
    <property type="match status" value="1"/>
</dbReference>
<dbReference type="Proteomes" id="UP001396334">
    <property type="component" value="Unassembled WGS sequence"/>
</dbReference>
<feature type="domain" description="Reverse transcriptase Ty1/copia-type" evidence="1">
    <location>
        <begin position="11"/>
        <end position="176"/>
    </location>
</feature>
<accession>A0ABR2AEZ7</accession>
<evidence type="ECO:0000313" key="2">
    <source>
        <dbReference type="EMBL" id="KAK8491403.1"/>
    </source>
</evidence>
<protein>
    <recommendedName>
        <fullName evidence="1">Reverse transcriptase Ty1/copia-type domain-containing protein</fullName>
    </recommendedName>
</protein>
<sequence length="273" mass="31316">MRSTIDSMSENQVWTLVEPPDGVKLIGYNWVFKKKTDMDGNVQTYKGRLVSKGFRQIHGVDYDENFSPIAMFKSIRILLAIVAFLYYEIWQMNVKIVFLNGKLEEDLYMTKPEGFVAPTNVGKVCKLQSSIYGVKQASRSWNLRFNDAIKEFGFIKNKDEPCVYKKKSSKQDIVVDSTTEAKNIAAREATKEAIWIKKIISELGVVPSISDVVELHCDNNGVIAQVKEPRSHQRSKHIVIHFHLIREVIDRGDVEICKVHTNDNIVRYVSDWS</sequence>
<organism evidence="2 3">
    <name type="scientific">Hibiscus sabdariffa</name>
    <name type="common">roselle</name>
    <dbReference type="NCBI Taxonomy" id="183260"/>
    <lineage>
        <taxon>Eukaryota</taxon>
        <taxon>Viridiplantae</taxon>
        <taxon>Streptophyta</taxon>
        <taxon>Embryophyta</taxon>
        <taxon>Tracheophyta</taxon>
        <taxon>Spermatophyta</taxon>
        <taxon>Magnoliopsida</taxon>
        <taxon>eudicotyledons</taxon>
        <taxon>Gunneridae</taxon>
        <taxon>Pentapetalae</taxon>
        <taxon>rosids</taxon>
        <taxon>malvids</taxon>
        <taxon>Malvales</taxon>
        <taxon>Malvaceae</taxon>
        <taxon>Malvoideae</taxon>
        <taxon>Hibiscus</taxon>
    </lineage>
</organism>
<comment type="caution">
    <text evidence="2">The sequence shown here is derived from an EMBL/GenBank/DDBJ whole genome shotgun (WGS) entry which is preliminary data.</text>
</comment>
<dbReference type="PANTHER" id="PTHR11439">
    <property type="entry name" value="GAG-POL-RELATED RETROTRANSPOSON"/>
    <property type="match status" value="1"/>
</dbReference>
<dbReference type="Pfam" id="PF07727">
    <property type="entry name" value="RVT_2"/>
    <property type="match status" value="1"/>
</dbReference>
<dbReference type="PANTHER" id="PTHR11439:SF496">
    <property type="entry name" value="RNA-DIRECTED DNA POLYMERASE"/>
    <property type="match status" value="1"/>
</dbReference>
<name>A0ABR2AEZ7_9ROSI</name>
<evidence type="ECO:0000259" key="1">
    <source>
        <dbReference type="Pfam" id="PF07727"/>
    </source>
</evidence>
<keyword evidence="3" id="KW-1185">Reference proteome</keyword>
<proteinExistence type="predicted"/>